<name>A0AAU8AS29_9RHOB</name>
<comment type="function">
    <text evidence="9">Part of the tripartite ATP-independent periplasmic (TRAP) transport system.</text>
</comment>
<dbReference type="GO" id="GO:0005886">
    <property type="term" value="C:plasma membrane"/>
    <property type="evidence" value="ECO:0007669"/>
    <property type="project" value="UniProtKB-SubCell"/>
</dbReference>
<feature type="transmembrane region" description="Helical" evidence="9">
    <location>
        <begin position="42"/>
        <end position="64"/>
    </location>
</feature>
<evidence type="ECO:0000256" key="8">
    <source>
        <dbReference type="ARBA" id="ARBA00038436"/>
    </source>
</evidence>
<keyword evidence="6 9" id="KW-1133">Transmembrane helix</keyword>
<evidence type="ECO:0000256" key="7">
    <source>
        <dbReference type="ARBA" id="ARBA00023136"/>
    </source>
</evidence>
<evidence type="ECO:0000256" key="6">
    <source>
        <dbReference type="ARBA" id="ARBA00022989"/>
    </source>
</evidence>
<dbReference type="PANTHER" id="PTHR35011:SF4">
    <property type="entry name" value="SLL1102 PROTEIN"/>
    <property type="match status" value="1"/>
</dbReference>
<evidence type="ECO:0000256" key="3">
    <source>
        <dbReference type="ARBA" id="ARBA00022475"/>
    </source>
</evidence>
<organism evidence="12">
    <name type="scientific">Alloyangia sp. H15</name>
    <dbReference type="NCBI Taxonomy" id="3029062"/>
    <lineage>
        <taxon>Bacteria</taxon>
        <taxon>Pseudomonadati</taxon>
        <taxon>Pseudomonadota</taxon>
        <taxon>Alphaproteobacteria</taxon>
        <taxon>Rhodobacterales</taxon>
        <taxon>Roseobacteraceae</taxon>
        <taxon>Alloyangia</taxon>
    </lineage>
</organism>
<geneLocation type="plasmid" evidence="12">
    <name>unnamed2</name>
</geneLocation>
<keyword evidence="3" id="KW-1003">Cell membrane</keyword>
<comment type="subcellular location">
    <subcellularLocation>
        <location evidence="1 9">Cell inner membrane</location>
        <topology evidence="1 9">Multi-pass membrane protein</topology>
    </subcellularLocation>
</comment>
<comment type="similarity">
    <text evidence="8 9">Belongs to the TRAP transporter small permease family.</text>
</comment>
<sequence>MSRPQTPEAQHELAAELPTHETREAPIPEAGLLGHWIDRLGYLFAAGIVAAALFLLMEVFLRYVLNAPTIWAHETATFLCGLAFLYGGLFCVSRDRHIRVVMIYDALPARGRKALDLFISLASMIASGFFAYAAWLMLTKAVWSPAGDLRLERSGSAWNPPLPAYLKIFLFVLMLVMCAQFAVILARQLRKPGKDS</sequence>
<keyword evidence="5 9" id="KW-0812">Transmembrane</keyword>
<dbReference type="GO" id="GO:0022857">
    <property type="term" value="F:transmembrane transporter activity"/>
    <property type="evidence" value="ECO:0007669"/>
    <property type="project" value="UniProtKB-UniRule"/>
</dbReference>
<keyword evidence="7 9" id="KW-0472">Membrane</keyword>
<evidence type="ECO:0000256" key="1">
    <source>
        <dbReference type="ARBA" id="ARBA00004429"/>
    </source>
</evidence>
<feature type="transmembrane region" description="Helical" evidence="9">
    <location>
        <begin position="70"/>
        <end position="93"/>
    </location>
</feature>
<accession>A0AAU8AS29</accession>
<evidence type="ECO:0000313" key="12">
    <source>
        <dbReference type="EMBL" id="XCC97184.1"/>
    </source>
</evidence>
<feature type="compositionally biased region" description="Basic and acidic residues" evidence="10">
    <location>
        <begin position="9"/>
        <end position="20"/>
    </location>
</feature>
<evidence type="ECO:0000256" key="5">
    <source>
        <dbReference type="ARBA" id="ARBA00022692"/>
    </source>
</evidence>
<evidence type="ECO:0000256" key="4">
    <source>
        <dbReference type="ARBA" id="ARBA00022519"/>
    </source>
</evidence>
<evidence type="ECO:0000256" key="10">
    <source>
        <dbReference type="SAM" id="MobiDB-lite"/>
    </source>
</evidence>
<gene>
    <name evidence="12" type="ORF">PVT71_25815</name>
</gene>
<reference evidence="12" key="1">
    <citation type="submission" date="2023-02" db="EMBL/GenBank/DDBJ databases">
        <title>Description and genomic characterization of Salipiger bruguierae sp. nov., isolated from the sediment of mangrove plant Bruguiera sexangula.</title>
        <authorList>
            <person name="Long M."/>
        </authorList>
    </citation>
    <scope>NUCLEOTIDE SEQUENCE</scope>
    <source>
        <strain evidence="12">H15</strain>
        <plasmid evidence="12">unnamed2</plasmid>
    </source>
</reference>
<dbReference type="InterPro" id="IPR007387">
    <property type="entry name" value="TRAP_DctQ"/>
</dbReference>
<feature type="region of interest" description="Disordered" evidence="10">
    <location>
        <begin position="1"/>
        <end position="20"/>
    </location>
</feature>
<keyword evidence="4 9" id="KW-0997">Cell inner membrane</keyword>
<evidence type="ECO:0000256" key="9">
    <source>
        <dbReference type="RuleBase" id="RU369079"/>
    </source>
</evidence>
<dbReference type="AlphaFoldDB" id="A0AAU8AS29"/>
<proteinExistence type="inferred from homology"/>
<feature type="transmembrane region" description="Helical" evidence="9">
    <location>
        <begin position="114"/>
        <end position="135"/>
    </location>
</feature>
<dbReference type="Pfam" id="PF04290">
    <property type="entry name" value="DctQ"/>
    <property type="match status" value="1"/>
</dbReference>
<keyword evidence="12" id="KW-0614">Plasmid</keyword>
<feature type="domain" description="Tripartite ATP-independent periplasmic transporters DctQ component" evidence="11">
    <location>
        <begin position="53"/>
        <end position="190"/>
    </location>
</feature>
<protein>
    <recommendedName>
        <fullName evidence="9">TRAP transporter small permease protein</fullName>
    </recommendedName>
</protein>
<dbReference type="RefSeq" id="WP_353476074.1">
    <property type="nucleotide sequence ID" value="NZ_CP123387.1"/>
</dbReference>
<evidence type="ECO:0000256" key="2">
    <source>
        <dbReference type="ARBA" id="ARBA00022448"/>
    </source>
</evidence>
<comment type="subunit">
    <text evidence="9">The complex comprises the extracytoplasmic solute receptor protein and the two transmembrane proteins.</text>
</comment>
<keyword evidence="2 9" id="KW-0813">Transport</keyword>
<evidence type="ECO:0000259" key="11">
    <source>
        <dbReference type="Pfam" id="PF04290"/>
    </source>
</evidence>
<dbReference type="EMBL" id="CP123387">
    <property type="protein sequence ID" value="XCC97184.1"/>
    <property type="molecule type" value="Genomic_DNA"/>
</dbReference>
<feature type="transmembrane region" description="Helical" evidence="9">
    <location>
        <begin position="164"/>
        <end position="186"/>
    </location>
</feature>
<dbReference type="PANTHER" id="PTHR35011">
    <property type="entry name" value="2,3-DIKETO-L-GULONATE TRAP TRANSPORTER SMALL PERMEASE PROTEIN YIAM"/>
    <property type="match status" value="1"/>
</dbReference>
<dbReference type="InterPro" id="IPR055348">
    <property type="entry name" value="DctQ"/>
</dbReference>